<dbReference type="PANTHER" id="PTHR13759:SF1">
    <property type="entry name" value="TWINFILIN"/>
    <property type="match status" value="1"/>
</dbReference>
<evidence type="ECO:0000256" key="5">
    <source>
        <dbReference type="ARBA" id="ARBA00022737"/>
    </source>
</evidence>
<feature type="compositionally biased region" description="Gly residues" evidence="11">
    <location>
        <begin position="182"/>
        <end position="193"/>
    </location>
</feature>
<dbReference type="GO" id="GO:0051015">
    <property type="term" value="F:actin filament binding"/>
    <property type="evidence" value="ECO:0007669"/>
    <property type="project" value="TreeGrafter"/>
</dbReference>
<dbReference type="PROSITE" id="PS51263">
    <property type="entry name" value="ADF_H"/>
    <property type="match status" value="2"/>
</dbReference>
<feature type="domain" description="ADF-H" evidence="12">
    <location>
        <begin position="4"/>
        <end position="142"/>
    </location>
</feature>
<dbReference type="CDD" id="cd11285">
    <property type="entry name" value="ADF_Twf-N_like"/>
    <property type="match status" value="1"/>
</dbReference>
<keyword evidence="6" id="KW-0009">Actin-binding</keyword>
<evidence type="ECO:0000256" key="11">
    <source>
        <dbReference type="SAM" id="MobiDB-lite"/>
    </source>
</evidence>
<dbReference type="SMART" id="SM00102">
    <property type="entry name" value="ADF"/>
    <property type="match status" value="2"/>
</dbReference>
<dbReference type="GO" id="GO:0005938">
    <property type="term" value="C:cell cortex"/>
    <property type="evidence" value="ECO:0007669"/>
    <property type="project" value="UniProtKB-SubCell"/>
</dbReference>
<comment type="caution">
    <text evidence="13">The sequence shown here is derived from an EMBL/GenBank/DDBJ whole genome shotgun (WGS) entry which is preliminary data.</text>
</comment>
<reference evidence="13" key="1">
    <citation type="submission" date="2022-11" db="EMBL/GenBank/DDBJ databases">
        <authorList>
            <person name="Petersen C."/>
        </authorList>
    </citation>
    <scope>NUCLEOTIDE SEQUENCE</scope>
    <source>
        <strain evidence="13">IBT 30069</strain>
    </source>
</reference>
<evidence type="ECO:0000256" key="4">
    <source>
        <dbReference type="ARBA" id="ARBA00022490"/>
    </source>
</evidence>
<evidence type="ECO:0000256" key="3">
    <source>
        <dbReference type="ARBA" id="ARBA00009557"/>
    </source>
</evidence>
<evidence type="ECO:0000313" key="14">
    <source>
        <dbReference type="Proteomes" id="UP001149165"/>
    </source>
</evidence>
<dbReference type="AlphaFoldDB" id="A0A9W9EKG0"/>
<dbReference type="GO" id="GO:0005884">
    <property type="term" value="C:actin filament"/>
    <property type="evidence" value="ECO:0007669"/>
    <property type="project" value="TreeGrafter"/>
</dbReference>
<dbReference type="GO" id="GO:0003785">
    <property type="term" value="F:actin monomer binding"/>
    <property type="evidence" value="ECO:0007669"/>
    <property type="project" value="TreeGrafter"/>
</dbReference>
<keyword evidence="7" id="KW-0206">Cytoskeleton</keyword>
<dbReference type="SUPFAM" id="SSF55753">
    <property type="entry name" value="Actin depolymerizing proteins"/>
    <property type="match status" value="2"/>
</dbReference>
<feature type="region of interest" description="Disordered" evidence="11">
    <location>
        <begin position="168"/>
        <end position="193"/>
    </location>
</feature>
<feature type="region of interest" description="Disordered" evidence="11">
    <location>
        <begin position="316"/>
        <end position="342"/>
    </location>
</feature>
<evidence type="ECO:0000256" key="10">
    <source>
        <dbReference type="ARBA" id="ARBA00069496"/>
    </source>
</evidence>
<dbReference type="Proteomes" id="UP001149165">
    <property type="component" value="Unassembled WGS sequence"/>
</dbReference>
<feature type="domain" description="ADF-H" evidence="12">
    <location>
        <begin position="194"/>
        <end position="323"/>
    </location>
</feature>
<dbReference type="GO" id="GO:0030042">
    <property type="term" value="P:actin filament depolymerization"/>
    <property type="evidence" value="ECO:0007669"/>
    <property type="project" value="TreeGrafter"/>
</dbReference>
<gene>
    <name evidence="13" type="ORF">N7456_012920</name>
</gene>
<organism evidence="13 14">
    <name type="scientific">Penicillium angulare</name>
    <dbReference type="NCBI Taxonomy" id="116970"/>
    <lineage>
        <taxon>Eukaryota</taxon>
        <taxon>Fungi</taxon>
        <taxon>Dikarya</taxon>
        <taxon>Ascomycota</taxon>
        <taxon>Pezizomycotina</taxon>
        <taxon>Eurotiomycetes</taxon>
        <taxon>Eurotiomycetidae</taxon>
        <taxon>Eurotiales</taxon>
        <taxon>Aspergillaceae</taxon>
        <taxon>Penicillium</taxon>
    </lineage>
</organism>
<evidence type="ECO:0000256" key="6">
    <source>
        <dbReference type="ARBA" id="ARBA00023203"/>
    </source>
</evidence>
<dbReference type="OrthoDB" id="10006997at2759"/>
<evidence type="ECO:0000313" key="13">
    <source>
        <dbReference type="EMBL" id="KAJ5083493.1"/>
    </source>
</evidence>
<dbReference type="PANTHER" id="PTHR13759">
    <property type="entry name" value="TWINFILIN"/>
    <property type="match status" value="1"/>
</dbReference>
<dbReference type="Pfam" id="PF00241">
    <property type="entry name" value="Cofilin_ADF"/>
    <property type="match status" value="2"/>
</dbReference>
<dbReference type="EMBL" id="JAPQKH010000008">
    <property type="protein sequence ID" value="KAJ5083493.1"/>
    <property type="molecule type" value="Genomic_DNA"/>
</dbReference>
<evidence type="ECO:0000256" key="2">
    <source>
        <dbReference type="ARBA" id="ARBA00004544"/>
    </source>
</evidence>
<evidence type="ECO:0000256" key="9">
    <source>
        <dbReference type="ARBA" id="ARBA00056419"/>
    </source>
</evidence>
<comment type="function">
    <text evidence="9">Actin-binding protein involved in motile and morphological processes. Inhibits actin polymerization, likely by sequestering G-actin.</text>
</comment>
<name>A0A9W9EKG0_9EURO</name>
<comment type="subunit">
    <text evidence="8">Interacts with G-actin; ADP-actin form.</text>
</comment>
<dbReference type="InterPro" id="IPR002108">
    <property type="entry name" value="ADF-H"/>
</dbReference>
<comment type="subcellular location">
    <subcellularLocation>
        <location evidence="2">Cytoplasm</location>
        <location evidence="2">Cell cortex</location>
    </subcellularLocation>
    <subcellularLocation>
        <location evidence="1">Cytoplasm</location>
        <location evidence="1">Cytoskeleton</location>
    </subcellularLocation>
</comment>
<dbReference type="FunFam" id="3.40.20.10:FF:000042">
    <property type="entry name" value="Actin depolymerizing protein"/>
    <property type="match status" value="1"/>
</dbReference>
<reference evidence="13" key="2">
    <citation type="journal article" date="2023" name="IMA Fungus">
        <title>Comparative genomic study of the Penicillium genus elucidates a diverse pangenome and 15 lateral gene transfer events.</title>
        <authorList>
            <person name="Petersen C."/>
            <person name="Sorensen T."/>
            <person name="Nielsen M.R."/>
            <person name="Sondergaard T.E."/>
            <person name="Sorensen J.L."/>
            <person name="Fitzpatrick D.A."/>
            <person name="Frisvad J.C."/>
            <person name="Nielsen K.L."/>
        </authorList>
    </citation>
    <scope>NUCLEOTIDE SEQUENCE</scope>
    <source>
        <strain evidence="13">IBT 30069</strain>
    </source>
</reference>
<evidence type="ECO:0000256" key="8">
    <source>
        <dbReference type="ARBA" id="ARBA00038532"/>
    </source>
</evidence>
<dbReference type="FunFam" id="3.40.20.10:FF:000007">
    <property type="entry name" value="Twinfilin-1 isoform 1"/>
    <property type="match status" value="1"/>
</dbReference>
<sequence>MQSGISVSSELQAAFTGFSSDSSLFCLPVTIVSESLTAQDPIPFSGSSTSPEDFFTSLPQLSSVLQPKTPIYLLLRRPINASSSTLVALTYIPSNAPVRPKMLFASTRSSLVRELGTEKFATTVFATEEDEILGRDAWRERDGELAGGVRREDLMGEKERELEAVRRAEAEARSGTPQRDIGIGGTFGPGSGSGMKISMPVDEAAKTALRELQDGGLVQLTVDIPTETIKLADAQTSVDPGSVSTHISSTSPRYSFYHYPGSDVVVFVYTCPTGSSIKERMLHASSRRTAITVAENEGLKILKKIEASASDEITAERLEEEVNPPTNQGTTRGFARPRRPGR</sequence>
<evidence type="ECO:0000259" key="12">
    <source>
        <dbReference type="PROSITE" id="PS51263"/>
    </source>
</evidence>
<dbReference type="GO" id="GO:0051016">
    <property type="term" value="P:barbed-end actin filament capping"/>
    <property type="evidence" value="ECO:0007669"/>
    <property type="project" value="TreeGrafter"/>
</dbReference>
<dbReference type="Gene3D" id="3.40.20.10">
    <property type="entry name" value="Severin"/>
    <property type="match status" value="2"/>
</dbReference>
<keyword evidence="5" id="KW-0677">Repeat</keyword>
<evidence type="ECO:0000256" key="7">
    <source>
        <dbReference type="ARBA" id="ARBA00023212"/>
    </source>
</evidence>
<dbReference type="InterPro" id="IPR029006">
    <property type="entry name" value="ADF-H/Gelsolin-like_dom_sf"/>
</dbReference>
<keyword evidence="14" id="KW-1185">Reference proteome</keyword>
<comment type="similarity">
    <text evidence="3">Belongs to the actin-binding proteins ADF family. Twinfilin subfamily.</text>
</comment>
<accession>A0A9W9EKG0</accession>
<proteinExistence type="inferred from homology"/>
<protein>
    <recommendedName>
        <fullName evidence="10">Twinfilin</fullName>
    </recommendedName>
</protein>
<keyword evidence="4" id="KW-0963">Cytoplasm</keyword>
<dbReference type="CDD" id="cd11284">
    <property type="entry name" value="ADF_Twf-C_like"/>
    <property type="match status" value="1"/>
</dbReference>
<evidence type="ECO:0000256" key="1">
    <source>
        <dbReference type="ARBA" id="ARBA00004245"/>
    </source>
</evidence>
<dbReference type="InterPro" id="IPR028458">
    <property type="entry name" value="Twinfilin"/>
</dbReference>